<keyword evidence="6 10" id="KW-0297">G-protein coupled receptor</keyword>
<proteinExistence type="inferred from homology"/>
<dbReference type="Proteomes" id="UP000594260">
    <property type="component" value="Unplaced"/>
</dbReference>
<evidence type="ECO:0000256" key="1">
    <source>
        <dbReference type="ARBA" id="ARBA00004651"/>
    </source>
</evidence>
<protein>
    <recommendedName>
        <fullName evidence="12">G-protein coupled receptors family 1 profile domain-containing protein</fullName>
    </recommendedName>
</protein>
<dbReference type="GO" id="GO:0071880">
    <property type="term" value="P:adenylate cyclase-activating adrenergic receptor signaling pathway"/>
    <property type="evidence" value="ECO:0007669"/>
    <property type="project" value="TreeGrafter"/>
</dbReference>
<dbReference type="GO" id="GO:0007204">
    <property type="term" value="P:positive regulation of cytosolic calcium ion concentration"/>
    <property type="evidence" value="ECO:0007669"/>
    <property type="project" value="TreeGrafter"/>
</dbReference>
<sequence length="491" mass="54091">MEILSTAAPFVALTAKTTVNTMTTAATQLVTIASTGASVTTTNAGLDSVASNSAGSGSNESVLIVLDKVVSPSMSNYTDILLQTSSTEPNITMITLKGAILLLIILLTITGNLLVLVAIFMNPNLRTTTNYFIVNLAIADLMLGASVLPFSATLELLDKQWYFGQIFCNVWAATDVLCCTASINSLCVISVDRYIGVTRPLSYSSIVTHRRAVTTCVVVWILSFIISVGPLFGWRDPPSPNNQYSCEVNKKTGYVIFSVLFSFYIPTLVILVVYQRIYRAATRQTEFLETGVKIVKSGAGSSESGELTLRVHQGHSKSASQQREFRDDGNPKMVTMGLQGRLAKFKRQKKAAKTLGIVVGVYFICWFPFFFILPLDTICSSCTTPPLLFDVIFWTGYFNSCLNPFIYATTSREYNRAFRTVLRCHWSLRGSARADAHNATDYQCCLFFFPKTRMRKIDIIFSSVTHKTNGLYLQTATANALSRPNVCHSKS</sequence>
<feature type="transmembrane region" description="Helical" evidence="11">
    <location>
        <begin position="99"/>
        <end position="120"/>
    </location>
</feature>
<feature type="transmembrane region" description="Helical" evidence="11">
    <location>
        <begin position="254"/>
        <end position="274"/>
    </location>
</feature>
<evidence type="ECO:0000256" key="10">
    <source>
        <dbReference type="RuleBase" id="RU000688"/>
    </source>
</evidence>
<dbReference type="GO" id="GO:0005886">
    <property type="term" value="C:plasma membrane"/>
    <property type="evidence" value="ECO:0007669"/>
    <property type="project" value="UniProtKB-SubCell"/>
</dbReference>
<dbReference type="PROSITE" id="PS00237">
    <property type="entry name" value="G_PROTEIN_RECEP_F1_1"/>
    <property type="match status" value="1"/>
</dbReference>
<keyword evidence="14" id="KW-1185">Reference proteome</keyword>
<dbReference type="KEGG" id="vde:111250672"/>
<dbReference type="SUPFAM" id="SSF81321">
    <property type="entry name" value="Family A G protein-coupled receptor-like"/>
    <property type="match status" value="1"/>
</dbReference>
<dbReference type="OrthoDB" id="5977853at2759"/>
<evidence type="ECO:0000256" key="9">
    <source>
        <dbReference type="ARBA" id="ARBA00023224"/>
    </source>
</evidence>
<keyword evidence="5 11" id="KW-1133">Transmembrane helix</keyword>
<evidence type="ECO:0000259" key="12">
    <source>
        <dbReference type="PROSITE" id="PS50262"/>
    </source>
</evidence>
<dbReference type="OMA" id="ANDANFW"/>
<accession>A0A7M7K5L4</accession>
<feature type="transmembrane region" description="Helical" evidence="11">
    <location>
        <begin position="170"/>
        <end position="191"/>
    </location>
</feature>
<dbReference type="GO" id="GO:0004937">
    <property type="term" value="F:alpha1-adrenergic receptor activity"/>
    <property type="evidence" value="ECO:0007669"/>
    <property type="project" value="TreeGrafter"/>
</dbReference>
<dbReference type="GeneID" id="111250672"/>
<evidence type="ECO:0000256" key="4">
    <source>
        <dbReference type="ARBA" id="ARBA00022692"/>
    </source>
</evidence>
<dbReference type="GO" id="GO:0043410">
    <property type="term" value="P:positive regulation of MAPK cascade"/>
    <property type="evidence" value="ECO:0007669"/>
    <property type="project" value="TreeGrafter"/>
</dbReference>
<feature type="transmembrane region" description="Helical" evidence="11">
    <location>
        <begin position="212"/>
        <end position="234"/>
    </location>
</feature>
<dbReference type="PANTHER" id="PTHR24248:SF72">
    <property type="entry name" value="G-PROTEIN COUPLED RECEPTORS FAMILY 1 PROFILE DOMAIN-CONTAINING PROTEIN"/>
    <property type="match status" value="1"/>
</dbReference>
<dbReference type="Gene3D" id="1.20.1070.10">
    <property type="entry name" value="Rhodopsin 7-helix transmembrane proteins"/>
    <property type="match status" value="1"/>
</dbReference>
<dbReference type="PROSITE" id="PS50262">
    <property type="entry name" value="G_PROTEIN_RECEP_F1_2"/>
    <property type="match status" value="1"/>
</dbReference>
<dbReference type="PRINTS" id="PR00237">
    <property type="entry name" value="GPCRRHODOPSN"/>
</dbReference>
<keyword evidence="7 11" id="KW-0472">Membrane</keyword>
<dbReference type="EnsemblMetazoa" id="XM_022806246">
    <property type="protein sequence ID" value="XP_022661981"/>
    <property type="gene ID" value="LOC111250672"/>
</dbReference>
<dbReference type="GO" id="GO:0007267">
    <property type="term" value="P:cell-cell signaling"/>
    <property type="evidence" value="ECO:0007669"/>
    <property type="project" value="TreeGrafter"/>
</dbReference>
<evidence type="ECO:0000256" key="11">
    <source>
        <dbReference type="SAM" id="Phobius"/>
    </source>
</evidence>
<keyword evidence="3" id="KW-1003">Cell membrane</keyword>
<evidence type="ECO:0000313" key="13">
    <source>
        <dbReference type="EnsemblMetazoa" id="XP_022661982"/>
    </source>
</evidence>
<organism evidence="13 14">
    <name type="scientific">Varroa destructor</name>
    <name type="common">Honeybee mite</name>
    <dbReference type="NCBI Taxonomy" id="109461"/>
    <lineage>
        <taxon>Eukaryota</taxon>
        <taxon>Metazoa</taxon>
        <taxon>Ecdysozoa</taxon>
        <taxon>Arthropoda</taxon>
        <taxon>Chelicerata</taxon>
        <taxon>Arachnida</taxon>
        <taxon>Acari</taxon>
        <taxon>Parasitiformes</taxon>
        <taxon>Mesostigmata</taxon>
        <taxon>Gamasina</taxon>
        <taxon>Dermanyssoidea</taxon>
        <taxon>Varroidae</taxon>
        <taxon>Varroa</taxon>
    </lineage>
</organism>
<dbReference type="InterPro" id="IPR000276">
    <property type="entry name" value="GPCR_Rhodpsn"/>
</dbReference>
<feature type="domain" description="G-protein coupled receptors family 1 profile" evidence="12">
    <location>
        <begin position="111"/>
        <end position="407"/>
    </location>
</feature>
<feature type="transmembrane region" description="Helical" evidence="11">
    <location>
        <begin position="132"/>
        <end position="150"/>
    </location>
</feature>
<dbReference type="RefSeq" id="XP_022661981.1">
    <property type="nucleotide sequence ID" value="XM_022806246.1"/>
</dbReference>
<evidence type="ECO:0000256" key="2">
    <source>
        <dbReference type="ARBA" id="ARBA00010663"/>
    </source>
</evidence>
<evidence type="ECO:0000256" key="8">
    <source>
        <dbReference type="ARBA" id="ARBA00023170"/>
    </source>
</evidence>
<feature type="transmembrane region" description="Helical" evidence="11">
    <location>
        <begin position="354"/>
        <end position="375"/>
    </location>
</feature>
<dbReference type="SMART" id="SM01381">
    <property type="entry name" value="7TM_GPCR_Srsx"/>
    <property type="match status" value="1"/>
</dbReference>
<dbReference type="InterPro" id="IPR017452">
    <property type="entry name" value="GPCR_Rhodpsn_7TM"/>
</dbReference>
<evidence type="ECO:0000256" key="7">
    <source>
        <dbReference type="ARBA" id="ARBA00023136"/>
    </source>
</evidence>
<evidence type="ECO:0000313" key="14">
    <source>
        <dbReference type="Proteomes" id="UP000594260"/>
    </source>
</evidence>
<evidence type="ECO:0000256" key="6">
    <source>
        <dbReference type="ARBA" id="ARBA00023040"/>
    </source>
</evidence>
<dbReference type="Pfam" id="PF00001">
    <property type="entry name" value="7tm_1"/>
    <property type="match status" value="1"/>
</dbReference>
<reference evidence="13" key="1">
    <citation type="submission" date="2021-01" db="UniProtKB">
        <authorList>
            <consortium name="EnsemblMetazoa"/>
        </authorList>
    </citation>
    <scope>IDENTIFICATION</scope>
</reference>
<dbReference type="GO" id="GO:0007200">
    <property type="term" value="P:phospholipase C-activating G protein-coupled receptor signaling pathway"/>
    <property type="evidence" value="ECO:0007669"/>
    <property type="project" value="TreeGrafter"/>
</dbReference>
<comment type="subcellular location">
    <subcellularLocation>
        <location evidence="1">Cell membrane</location>
        <topology evidence="1">Multi-pass membrane protein</topology>
    </subcellularLocation>
</comment>
<dbReference type="AlphaFoldDB" id="A0A7M7K5L4"/>
<dbReference type="PANTHER" id="PTHR24248">
    <property type="entry name" value="ADRENERGIC RECEPTOR-RELATED G-PROTEIN COUPLED RECEPTOR"/>
    <property type="match status" value="1"/>
</dbReference>
<keyword evidence="9 10" id="KW-0807">Transducer</keyword>
<dbReference type="InParanoid" id="A0A7M7K5L4"/>
<keyword evidence="4 10" id="KW-0812">Transmembrane</keyword>
<evidence type="ECO:0000256" key="5">
    <source>
        <dbReference type="ARBA" id="ARBA00022989"/>
    </source>
</evidence>
<dbReference type="EnsemblMetazoa" id="XM_022806247">
    <property type="protein sequence ID" value="XP_022661982"/>
    <property type="gene ID" value="LOC111250672"/>
</dbReference>
<comment type="similarity">
    <text evidence="2 10">Belongs to the G-protein coupled receptor 1 family.</text>
</comment>
<dbReference type="RefSeq" id="XP_022661982.1">
    <property type="nucleotide sequence ID" value="XM_022806247.1"/>
</dbReference>
<dbReference type="FunCoup" id="A0A7M7K5L4">
    <property type="interactions" value="119"/>
</dbReference>
<evidence type="ECO:0000256" key="3">
    <source>
        <dbReference type="ARBA" id="ARBA00022475"/>
    </source>
</evidence>
<keyword evidence="8 10" id="KW-0675">Receptor</keyword>
<name>A0A7M7K5L4_VARDE</name>